<keyword evidence="6" id="KW-1185">Reference proteome</keyword>
<comment type="caution">
    <text evidence="5">The sequence shown here is derived from an EMBL/GenBank/DDBJ whole genome shotgun (WGS) entry which is preliminary data.</text>
</comment>
<dbReference type="GO" id="GO:0006353">
    <property type="term" value="P:DNA-templated transcription termination"/>
    <property type="evidence" value="ECO:0007669"/>
    <property type="project" value="UniProtKB-KW"/>
</dbReference>
<keyword evidence="2" id="KW-0804">Transcription</keyword>
<gene>
    <name evidence="5" type="ORF">Acr_24g0017180</name>
</gene>
<protein>
    <submittedName>
        <fullName evidence="5">Mitochondrial transcription termination factor family protein</fullName>
    </submittedName>
</protein>
<dbReference type="EMBL" id="BJWL01000024">
    <property type="protein sequence ID" value="GFZ15528.1"/>
    <property type="molecule type" value="Genomic_DNA"/>
</dbReference>
<keyword evidence="2" id="KW-0805">Transcription regulation</keyword>
<comment type="similarity">
    <text evidence="1">Belongs to the mTERF family.</text>
</comment>
<dbReference type="GO" id="GO:0003676">
    <property type="term" value="F:nucleic acid binding"/>
    <property type="evidence" value="ECO:0007669"/>
    <property type="project" value="InterPro"/>
</dbReference>
<evidence type="ECO:0000256" key="2">
    <source>
        <dbReference type="ARBA" id="ARBA00022472"/>
    </source>
</evidence>
<name>A0A7J0GXR9_9ERIC</name>
<dbReference type="Pfam" id="PF02536">
    <property type="entry name" value="mTERF"/>
    <property type="match status" value="1"/>
</dbReference>
<evidence type="ECO:0000256" key="3">
    <source>
        <dbReference type="ARBA" id="ARBA00022946"/>
    </source>
</evidence>
<feature type="region of interest" description="Disordered" evidence="4">
    <location>
        <begin position="1"/>
        <end position="30"/>
    </location>
</feature>
<dbReference type="AlphaFoldDB" id="A0A7J0GXR9"/>
<dbReference type="InterPro" id="IPR003690">
    <property type="entry name" value="MTERF"/>
</dbReference>
<dbReference type="Gene3D" id="1.25.70.10">
    <property type="entry name" value="Transcription termination factor 3, mitochondrial"/>
    <property type="match status" value="1"/>
</dbReference>
<organism evidence="5 6">
    <name type="scientific">Actinidia rufa</name>
    <dbReference type="NCBI Taxonomy" id="165716"/>
    <lineage>
        <taxon>Eukaryota</taxon>
        <taxon>Viridiplantae</taxon>
        <taxon>Streptophyta</taxon>
        <taxon>Embryophyta</taxon>
        <taxon>Tracheophyta</taxon>
        <taxon>Spermatophyta</taxon>
        <taxon>Magnoliopsida</taxon>
        <taxon>eudicotyledons</taxon>
        <taxon>Gunneridae</taxon>
        <taxon>Pentapetalae</taxon>
        <taxon>asterids</taxon>
        <taxon>Ericales</taxon>
        <taxon>Actinidiaceae</taxon>
        <taxon>Actinidia</taxon>
    </lineage>
</organism>
<evidence type="ECO:0000313" key="5">
    <source>
        <dbReference type="EMBL" id="GFZ15528.1"/>
    </source>
</evidence>
<keyword evidence="2" id="KW-0806">Transcription termination</keyword>
<dbReference type="Proteomes" id="UP000585474">
    <property type="component" value="Unassembled WGS sequence"/>
</dbReference>
<reference evidence="5 6" key="1">
    <citation type="submission" date="2019-07" db="EMBL/GenBank/DDBJ databases">
        <title>De Novo Assembly of kiwifruit Actinidia rufa.</title>
        <authorList>
            <person name="Sugita-Konishi S."/>
            <person name="Sato K."/>
            <person name="Mori E."/>
            <person name="Abe Y."/>
            <person name="Kisaki G."/>
            <person name="Hamano K."/>
            <person name="Suezawa K."/>
            <person name="Otani M."/>
            <person name="Fukuda T."/>
            <person name="Manabe T."/>
            <person name="Gomi K."/>
            <person name="Tabuchi M."/>
            <person name="Akimitsu K."/>
            <person name="Kataoka I."/>
        </authorList>
    </citation>
    <scope>NUCLEOTIDE SEQUENCE [LARGE SCALE GENOMIC DNA]</scope>
    <source>
        <strain evidence="6">cv. Fuchu</strain>
    </source>
</reference>
<proteinExistence type="inferred from homology"/>
<keyword evidence="3" id="KW-0809">Transit peptide</keyword>
<feature type="compositionally biased region" description="Pro residues" evidence="4">
    <location>
        <begin position="13"/>
        <end position="28"/>
    </location>
</feature>
<dbReference type="OrthoDB" id="637682at2759"/>
<sequence>MNHHKPCESSQHPNPPPTSAPARSPPQNPIHLKTFRKALSASKYVKFETPEKPDSVLAFFKSHGFTQTKISILARKFPPILLCDPEKTLLPKLEFLEPQVVSSTDVARIVSTSPFILRKNDRFGQIVKEFEKMGFNPSRVNFVSAIHASRAMKNSTWEKKVEVYKKWGWTEDEILVAFKKHPPCIMVSEGKIMWVMDFFGQ</sequence>
<accession>A0A7J0GXR9</accession>
<evidence type="ECO:0000313" key="6">
    <source>
        <dbReference type="Proteomes" id="UP000585474"/>
    </source>
</evidence>
<dbReference type="PANTHER" id="PTHR13068:SF166">
    <property type="entry name" value="TRANSCRIPTION TERMINATION FACTOR MTERF15, MITOCHONDRIAL-LIKE"/>
    <property type="match status" value="1"/>
</dbReference>
<dbReference type="InterPro" id="IPR038538">
    <property type="entry name" value="MTERF_sf"/>
</dbReference>
<dbReference type="PANTHER" id="PTHR13068">
    <property type="entry name" value="CGI-12 PROTEIN-RELATED"/>
    <property type="match status" value="1"/>
</dbReference>
<evidence type="ECO:0000256" key="4">
    <source>
        <dbReference type="SAM" id="MobiDB-lite"/>
    </source>
</evidence>
<evidence type="ECO:0000256" key="1">
    <source>
        <dbReference type="ARBA" id="ARBA00007692"/>
    </source>
</evidence>